<evidence type="ECO:0000256" key="3">
    <source>
        <dbReference type="ARBA" id="ARBA00022519"/>
    </source>
</evidence>
<dbReference type="GO" id="GO:0005886">
    <property type="term" value="C:plasma membrane"/>
    <property type="evidence" value="ECO:0007669"/>
    <property type="project" value="UniProtKB-SubCell"/>
</dbReference>
<keyword evidence="5 9" id="KW-1278">Translocase</keyword>
<evidence type="ECO:0000313" key="10">
    <source>
        <dbReference type="EMBL" id="EFY06132.1"/>
    </source>
</evidence>
<dbReference type="AlphaFoldDB" id="E8LMV6"/>
<evidence type="ECO:0000256" key="8">
    <source>
        <dbReference type="ARBA" id="ARBA00023136"/>
    </source>
</evidence>
<dbReference type="HAMAP" id="MF_00478">
    <property type="entry name" value="RsxE_RnfE"/>
    <property type="match status" value="1"/>
</dbReference>
<dbReference type="STRING" id="762983.HMPREF9444_02104"/>
<feature type="transmembrane region" description="Helical" evidence="9">
    <location>
        <begin position="56"/>
        <end position="78"/>
    </location>
</feature>
<keyword evidence="9" id="KW-1003">Cell membrane</keyword>
<keyword evidence="4 9" id="KW-0812">Transmembrane</keyword>
<evidence type="ECO:0000256" key="1">
    <source>
        <dbReference type="ARBA" id="ARBA00004127"/>
    </source>
</evidence>
<dbReference type="eggNOG" id="COG4660">
    <property type="taxonomic scope" value="Bacteria"/>
</dbReference>
<dbReference type="PIRSF" id="PIRSF006102">
    <property type="entry name" value="NQR_DE"/>
    <property type="match status" value="1"/>
</dbReference>
<dbReference type="EMBL" id="AEVO01000150">
    <property type="protein sequence ID" value="EFY06132.1"/>
    <property type="molecule type" value="Genomic_DNA"/>
</dbReference>
<dbReference type="OrthoDB" id="9782945at2"/>
<evidence type="ECO:0000256" key="2">
    <source>
        <dbReference type="ARBA" id="ARBA00022448"/>
    </source>
</evidence>
<comment type="subcellular location">
    <subcellularLocation>
        <location evidence="9">Cell inner membrane</location>
        <topology evidence="9">Multi-pass membrane protein</topology>
    </subcellularLocation>
    <subcellularLocation>
        <location evidence="1">Endomembrane system</location>
        <topology evidence="1">Multi-pass membrane protein</topology>
    </subcellularLocation>
</comment>
<name>E8LMV6_SUCHY</name>
<dbReference type="GO" id="GO:0012505">
    <property type="term" value="C:endomembrane system"/>
    <property type="evidence" value="ECO:0007669"/>
    <property type="project" value="UniProtKB-SubCell"/>
</dbReference>
<dbReference type="InterPro" id="IPR003667">
    <property type="entry name" value="NqrDE/RnfAE"/>
</dbReference>
<dbReference type="RefSeq" id="WP_009144244.1">
    <property type="nucleotide sequence ID" value="NZ_GL831071.1"/>
</dbReference>
<evidence type="ECO:0000256" key="7">
    <source>
        <dbReference type="ARBA" id="ARBA00022989"/>
    </source>
</evidence>
<comment type="function">
    <text evidence="9">Part of a membrane-bound complex that couples electron transfer with translocation of ions across the membrane.</text>
</comment>
<keyword evidence="7 9" id="KW-1133">Transmembrane helix</keyword>
<comment type="similarity">
    <text evidence="9">Belongs to the NqrDE/RnfAE family.</text>
</comment>
<dbReference type="HOGENOM" id="CLU_046659_1_0_6"/>
<evidence type="ECO:0000313" key="11">
    <source>
        <dbReference type="Proteomes" id="UP000018458"/>
    </source>
</evidence>
<keyword evidence="2 9" id="KW-0813">Transport</keyword>
<dbReference type="Proteomes" id="UP000018458">
    <property type="component" value="Unassembled WGS sequence"/>
</dbReference>
<evidence type="ECO:0000256" key="5">
    <source>
        <dbReference type="ARBA" id="ARBA00022967"/>
    </source>
</evidence>
<comment type="subunit">
    <text evidence="9">The complex is composed of six subunits: RnfA, RnfB, RnfC, RnfD, RnfE and RnfG.</text>
</comment>
<dbReference type="NCBIfam" id="NF009070">
    <property type="entry name" value="PRK12405.1"/>
    <property type="match status" value="1"/>
</dbReference>
<dbReference type="InterPro" id="IPR010968">
    <property type="entry name" value="RnfE"/>
</dbReference>
<dbReference type="PANTHER" id="PTHR30586:SF0">
    <property type="entry name" value="ION-TRANSLOCATING OXIDOREDUCTASE COMPLEX SUBUNIT E"/>
    <property type="match status" value="1"/>
</dbReference>
<evidence type="ECO:0000256" key="4">
    <source>
        <dbReference type="ARBA" id="ARBA00022692"/>
    </source>
</evidence>
<feature type="transmembrane region" description="Helical" evidence="9">
    <location>
        <begin position="148"/>
        <end position="169"/>
    </location>
</feature>
<evidence type="ECO:0000256" key="6">
    <source>
        <dbReference type="ARBA" id="ARBA00022982"/>
    </source>
</evidence>
<proteinExistence type="inferred from homology"/>
<gene>
    <name evidence="9 10" type="primary">rnfE</name>
    <name evidence="10" type="ORF">HMPREF9444_02104</name>
</gene>
<reference evidence="10 11" key="1">
    <citation type="submission" date="2011-01" db="EMBL/GenBank/DDBJ databases">
        <authorList>
            <person name="Weinstock G."/>
            <person name="Sodergren E."/>
            <person name="Clifton S."/>
            <person name="Fulton L."/>
            <person name="Fulton B."/>
            <person name="Courtney L."/>
            <person name="Fronick C."/>
            <person name="Harrison M."/>
            <person name="Strong C."/>
            <person name="Farmer C."/>
            <person name="Delahaunty K."/>
            <person name="Markovic C."/>
            <person name="Hall O."/>
            <person name="Minx P."/>
            <person name="Tomlinson C."/>
            <person name="Mitreva M."/>
            <person name="Hou S."/>
            <person name="Chen J."/>
            <person name="Wollam A."/>
            <person name="Pepin K.H."/>
            <person name="Johnson M."/>
            <person name="Bhonagiri V."/>
            <person name="Zhang X."/>
            <person name="Suruliraj S."/>
            <person name="Warren W."/>
            <person name="Chinwalla A."/>
            <person name="Mardis E.R."/>
            <person name="Wilson R.K."/>
        </authorList>
    </citation>
    <scope>NUCLEOTIDE SEQUENCE [LARGE SCALE GENOMIC DNA]</scope>
    <source>
        <strain evidence="11">DSM 22608 / JCM 16073 / KCTC 15190 / YIT 12066</strain>
    </source>
</reference>
<dbReference type="Pfam" id="PF02508">
    <property type="entry name" value="Rnf-Nqr"/>
    <property type="match status" value="1"/>
</dbReference>
<keyword evidence="3 9" id="KW-0997">Cell inner membrane</keyword>
<sequence>MTDNIDTVHGTKESEFTPAESKNSLLIIIIKGLWKENPGLCQLLGLCPLLAVTTTAVSALGLGIATTLVVILSSTLISCLRSVIFTEVRIPIYVIVIATLVTVVRFYVEAYFPELYNALGIYLALIVTNCIIMGRAEAFAGRNRPLQAAVDGLACGVGFSLVLFTLGSIREVLGSGTWMFGAHDFLGDWAYALEINLISSDHTYLIAILPPGGFFILAMLIAAKNALDQRKQHKEQSLAIKSKQI</sequence>
<organism evidence="10 11">
    <name type="scientific">Succinatimonas hippei (strain DSM 22608 / JCM 16073 / KCTC 15190 / YIT 12066)</name>
    <dbReference type="NCBI Taxonomy" id="762983"/>
    <lineage>
        <taxon>Bacteria</taxon>
        <taxon>Pseudomonadati</taxon>
        <taxon>Pseudomonadota</taxon>
        <taxon>Gammaproteobacteria</taxon>
        <taxon>Aeromonadales</taxon>
        <taxon>Succinivibrionaceae</taxon>
        <taxon>Succinatimonas</taxon>
    </lineage>
</organism>
<evidence type="ECO:0000256" key="9">
    <source>
        <dbReference type="HAMAP-Rule" id="MF_00478"/>
    </source>
</evidence>
<feature type="transmembrane region" description="Helical" evidence="9">
    <location>
        <begin position="114"/>
        <end position="136"/>
    </location>
</feature>
<comment type="caution">
    <text evidence="10">The sequence shown here is derived from an EMBL/GenBank/DDBJ whole genome shotgun (WGS) entry which is preliminary data.</text>
</comment>
<feature type="transmembrane region" description="Helical" evidence="9">
    <location>
        <begin position="204"/>
        <end position="223"/>
    </location>
</feature>
<keyword evidence="11" id="KW-1185">Reference proteome</keyword>
<dbReference type="PANTHER" id="PTHR30586">
    <property type="entry name" value="ELECTRON TRANSPORT COMPLEX PROTEIN RNFE"/>
    <property type="match status" value="1"/>
</dbReference>
<accession>E8LMV6</accession>
<keyword evidence="8 9" id="KW-0472">Membrane</keyword>
<dbReference type="GO" id="GO:0022900">
    <property type="term" value="P:electron transport chain"/>
    <property type="evidence" value="ECO:0007669"/>
    <property type="project" value="UniProtKB-UniRule"/>
</dbReference>
<protein>
    <recommendedName>
        <fullName evidence="9">Ion-translocating oxidoreductase complex subunit E</fullName>
        <ecNumber evidence="9">7.-.-.-</ecNumber>
    </recommendedName>
    <alternativeName>
        <fullName evidence="9">Rnf electron transport complex subunit E</fullName>
    </alternativeName>
</protein>
<dbReference type="NCBIfam" id="TIGR01948">
    <property type="entry name" value="rnfE"/>
    <property type="match status" value="1"/>
</dbReference>
<keyword evidence="6 9" id="KW-0249">Electron transport</keyword>
<dbReference type="EC" id="7.-.-.-" evidence="9"/>
<feature type="transmembrane region" description="Helical" evidence="9">
    <location>
        <begin position="90"/>
        <end position="108"/>
    </location>
</feature>